<gene>
    <name evidence="1" type="ORF">LOK49_LG04G02993</name>
</gene>
<evidence type="ECO:0000313" key="1">
    <source>
        <dbReference type="EMBL" id="KAI8019787.1"/>
    </source>
</evidence>
<accession>A0ACC0I1S1</accession>
<dbReference type="Proteomes" id="UP001060215">
    <property type="component" value="Chromosome 2"/>
</dbReference>
<organism evidence="1 2">
    <name type="scientific">Camellia lanceoleosa</name>
    <dbReference type="NCBI Taxonomy" id="1840588"/>
    <lineage>
        <taxon>Eukaryota</taxon>
        <taxon>Viridiplantae</taxon>
        <taxon>Streptophyta</taxon>
        <taxon>Embryophyta</taxon>
        <taxon>Tracheophyta</taxon>
        <taxon>Spermatophyta</taxon>
        <taxon>Magnoliopsida</taxon>
        <taxon>eudicotyledons</taxon>
        <taxon>Gunneridae</taxon>
        <taxon>Pentapetalae</taxon>
        <taxon>asterids</taxon>
        <taxon>Ericales</taxon>
        <taxon>Theaceae</taxon>
        <taxon>Camellia</taxon>
    </lineage>
</organism>
<sequence>MNLLNQKSLYTEWIKAVVSLVASSIRISLVPVTEMDVKTDLAHLTMAGSSMEVLEREEKKKNDQLIEREINIRMENRI</sequence>
<proteinExistence type="predicted"/>
<name>A0ACC0I1S1_9ERIC</name>
<protein>
    <submittedName>
        <fullName evidence="1">Uncharacterized protein</fullName>
    </submittedName>
</protein>
<reference evidence="1 2" key="1">
    <citation type="journal article" date="2022" name="Plant J.">
        <title>Chromosome-level genome of Camellia lanceoleosa provides a valuable resource for understanding genome evolution and self-incompatibility.</title>
        <authorList>
            <person name="Gong W."/>
            <person name="Xiao S."/>
            <person name="Wang L."/>
            <person name="Liao Z."/>
            <person name="Chang Y."/>
            <person name="Mo W."/>
            <person name="Hu G."/>
            <person name="Li W."/>
            <person name="Zhao G."/>
            <person name="Zhu H."/>
            <person name="Hu X."/>
            <person name="Ji K."/>
            <person name="Xiang X."/>
            <person name="Song Q."/>
            <person name="Yuan D."/>
            <person name="Jin S."/>
            <person name="Zhang L."/>
        </authorList>
    </citation>
    <scope>NUCLEOTIDE SEQUENCE [LARGE SCALE GENOMIC DNA]</scope>
    <source>
        <strain evidence="1">SQ_2022a</strain>
    </source>
</reference>
<comment type="caution">
    <text evidence="1">The sequence shown here is derived from an EMBL/GenBank/DDBJ whole genome shotgun (WGS) entry which is preliminary data.</text>
</comment>
<dbReference type="EMBL" id="CM045759">
    <property type="protein sequence ID" value="KAI8019787.1"/>
    <property type="molecule type" value="Genomic_DNA"/>
</dbReference>
<keyword evidence="2" id="KW-1185">Reference proteome</keyword>
<evidence type="ECO:0000313" key="2">
    <source>
        <dbReference type="Proteomes" id="UP001060215"/>
    </source>
</evidence>